<organism evidence="2 3">
    <name type="scientific">Hymenobacter nivis</name>
    <dbReference type="NCBI Taxonomy" id="1850093"/>
    <lineage>
        <taxon>Bacteria</taxon>
        <taxon>Pseudomonadati</taxon>
        <taxon>Bacteroidota</taxon>
        <taxon>Cytophagia</taxon>
        <taxon>Cytophagales</taxon>
        <taxon>Hymenobacteraceae</taxon>
        <taxon>Hymenobacter</taxon>
    </lineage>
</organism>
<feature type="transmembrane region" description="Helical" evidence="1">
    <location>
        <begin position="102"/>
        <end position="120"/>
    </location>
</feature>
<keyword evidence="1" id="KW-0472">Membrane</keyword>
<comment type="caution">
    <text evidence="2">The sequence shown here is derived from an EMBL/GenBank/DDBJ whole genome shotgun (WGS) entry which is preliminary data.</text>
</comment>
<name>A0A502GX15_9BACT</name>
<protein>
    <submittedName>
        <fullName evidence="2">Uncharacterized protein</fullName>
    </submittedName>
</protein>
<accession>A0A502GX15</accession>
<keyword evidence="1" id="KW-1133">Transmembrane helix</keyword>
<dbReference type="EMBL" id="RCYZ01000004">
    <property type="protein sequence ID" value="TPG66065.1"/>
    <property type="molecule type" value="Genomic_DNA"/>
</dbReference>
<evidence type="ECO:0000313" key="3">
    <source>
        <dbReference type="Proteomes" id="UP000317646"/>
    </source>
</evidence>
<keyword evidence="3" id="KW-1185">Reference proteome</keyword>
<gene>
    <name evidence="2" type="ORF">EAH73_11895</name>
</gene>
<proteinExistence type="predicted"/>
<evidence type="ECO:0000256" key="1">
    <source>
        <dbReference type="SAM" id="Phobius"/>
    </source>
</evidence>
<dbReference type="Proteomes" id="UP000317646">
    <property type="component" value="Unassembled WGS sequence"/>
</dbReference>
<reference evidence="2 3" key="1">
    <citation type="journal article" date="2019" name="Environ. Microbiol.">
        <title>Species interactions and distinct microbial communities in high Arctic permafrost affected cryosols are associated with the CH4 and CO2 gas fluxes.</title>
        <authorList>
            <person name="Altshuler I."/>
            <person name="Hamel J."/>
            <person name="Turney S."/>
            <person name="Magnuson E."/>
            <person name="Levesque R."/>
            <person name="Greer C."/>
            <person name="Whyte L.G."/>
        </authorList>
    </citation>
    <scope>NUCLEOTIDE SEQUENCE [LARGE SCALE GENOMIC DNA]</scope>
    <source>
        <strain evidence="2 3">S9.2P</strain>
    </source>
</reference>
<keyword evidence="1" id="KW-0812">Transmembrane</keyword>
<dbReference type="AlphaFoldDB" id="A0A502GX15"/>
<sequence>MSYQRVAVLLVGAAAVGRYAWGGPWLLLAEVIPTALLFPMVHDEAYNFTRLWIDWKGAPGTTPTKLLSDGEAFAAARKEYRYGYQSPTTTARNDFNGQERTWLAIAGAVLLLALYLLPILHR</sequence>
<evidence type="ECO:0000313" key="2">
    <source>
        <dbReference type="EMBL" id="TPG66065.1"/>
    </source>
</evidence>